<dbReference type="EnsemblMetazoa" id="HelroT182972">
    <property type="protein sequence ID" value="HelroP182972"/>
    <property type="gene ID" value="HelroG182972"/>
</dbReference>
<dbReference type="AlphaFoldDB" id="T1FJ07"/>
<feature type="compositionally biased region" description="Low complexity" evidence="1">
    <location>
        <begin position="140"/>
        <end position="156"/>
    </location>
</feature>
<accession>T1FJ07</accession>
<proteinExistence type="predicted"/>
<evidence type="ECO:0000256" key="1">
    <source>
        <dbReference type="SAM" id="MobiDB-lite"/>
    </source>
</evidence>
<evidence type="ECO:0000313" key="5">
    <source>
        <dbReference type="Proteomes" id="UP000015101"/>
    </source>
</evidence>
<protein>
    <submittedName>
        <fullName evidence="3 4">Uncharacterized protein</fullName>
    </submittedName>
</protein>
<reference evidence="4" key="3">
    <citation type="submission" date="2015-06" db="UniProtKB">
        <authorList>
            <consortium name="EnsemblMetazoa"/>
        </authorList>
    </citation>
    <scope>IDENTIFICATION</scope>
</reference>
<dbReference type="Proteomes" id="UP000015101">
    <property type="component" value="Unassembled WGS sequence"/>
</dbReference>
<evidence type="ECO:0000313" key="3">
    <source>
        <dbReference type="EMBL" id="ESN89963.1"/>
    </source>
</evidence>
<dbReference type="HOGENOM" id="CLU_657704_0_0_1"/>
<dbReference type="EMBL" id="KB097788">
    <property type="protein sequence ID" value="ESN89963.1"/>
    <property type="molecule type" value="Genomic_DNA"/>
</dbReference>
<sequence>MTLLLVVYNIPRIFEFDNNNNNYNSGIINNNNNNNTPNNNISNSINIKYNNNINNNNYILHGNNNTNFASISIGLVSNQMYNNININNNGNNNTINNNNNSTLSTTTKLSTPSIDQNSITNSHPISSSLASILWFNNNNNNNSNNNSNNSNNNNNNRNPFPMPTSTSLTTTATNSHYHQRNATTNFYSISSGLASNPLYNLLYENIAYCLVAFLLPLAILTFFNLKLILALKNAEKFRPKYPRSLNRSFQGGSSGGGGGGGGSGGDLFVIEPSHCQSSPLTIELSRCPSTAITDATVECGQCDIYHNLGDPLPEKCFKRSGTTQCGICLIAVVFNGETIQDSEFFARSMLLVRGCGSSFDSFGQFSKISATQHLYYDMNGRDRGNCGSAHNLFQYFPNVTGGPYVSQLMKEWNESSCE</sequence>
<dbReference type="RefSeq" id="XP_009031939.1">
    <property type="nucleotide sequence ID" value="XM_009033691.1"/>
</dbReference>
<keyword evidence="2" id="KW-0472">Membrane</keyword>
<dbReference type="EMBL" id="AMQM01008500">
    <property type="status" value="NOT_ANNOTATED_CDS"/>
    <property type="molecule type" value="Genomic_DNA"/>
</dbReference>
<dbReference type="KEGG" id="hro:HELRODRAFT_182972"/>
<keyword evidence="5" id="KW-1185">Reference proteome</keyword>
<reference evidence="3 5" key="2">
    <citation type="journal article" date="2013" name="Nature">
        <title>Insights into bilaterian evolution from three spiralian genomes.</title>
        <authorList>
            <person name="Simakov O."/>
            <person name="Marletaz F."/>
            <person name="Cho S.J."/>
            <person name="Edsinger-Gonzales E."/>
            <person name="Havlak P."/>
            <person name="Hellsten U."/>
            <person name="Kuo D.H."/>
            <person name="Larsson T."/>
            <person name="Lv J."/>
            <person name="Arendt D."/>
            <person name="Savage R."/>
            <person name="Osoegawa K."/>
            <person name="de Jong P."/>
            <person name="Grimwood J."/>
            <person name="Chapman J.A."/>
            <person name="Shapiro H."/>
            <person name="Aerts A."/>
            <person name="Otillar R.P."/>
            <person name="Terry A.Y."/>
            <person name="Boore J.L."/>
            <person name="Grigoriev I.V."/>
            <person name="Lindberg D.R."/>
            <person name="Seaver E.C."/>
            <person name="Weisblat D.A."/>
            <person name="Putnam N.H."/>
            <person name="Rokhsar D.S."/>
        </authorList>
    </citation>
    <scope>NUCLEOTIDE SEQUENCE</scope>
</reference>
<dbReference type="InParanoid" id="T1FJ07"/>
<feature type="region of interest" description="Disordered" evidence="1">
    <location>
        <begin position="140"/>
        <end position="170"/>
    </location>
</feature>
<reference evidence="5" key="1">
    <citation type="submission" date="2012-12" db="EMBL/GenBank/DDBJ databases">
        <authorList>
            <person name="Hellsten U."/>
            <person name="Grimwood J."/>
            <person name="Chapman J.A."/>
            <person name="Shapiro H."/>
            <person name="Aerts A."/>
            <person name="Otillar R.P."/>
            <person name="Terry A.Y."/>
            <person name="Boore J.L."/>
            <person name="Simakov O."/>
            <person name="Marletaz F."/>
            <person name="Cho S.-J."/>
            <person name="Edsinger-Gonzales E."/>
            <person name="Havlak P."/>
            <person name="Kuo D.-H."/>
            <person name="Larsson T."/>
            <person name="Lv J."/>
            <person name="Arendt D."/>
            <person name="Savage R."/>
            <person name="Osoegawa K."/>
            <person name="de Jong P."/>
            <person name="Lindberg D.R."/>
            <person name="Seaver E.C."/>
            <person name="Weisblat D.A."/>
            <person name="Putnam N.H."/>
            <person name="Grigoriev I.V."/>
            <person name="Rokhsar D.S."/>
        </authorList>
    </citation>
    <scope>NUCLEOTIDE SEQUENCE</scope>
</reference>
<organism evidence="4 5">
    <name type="scientific">Helobdella robusta</name>
    <name type="common">Californian leech</name>
    <dbReference type="NCBI Taxonomy" id="6412"/>
    <lineage>
        <taxon>Eukaryota</taxon>
        <taxon>Metazoa</taxon>
        <taxon>Spiralia</taxon>
        <taxon>Lophotrochozoa</taxon>
        <taxon>Annelida</taxon>
        <taxon>Clitellata</taxon>
        <taxon>Hirudinea</taxon>
        <taxon>Rhynchobdellida</taxon>
        <taxon>Glossiphoniidae</taxon>
        <taxon>Helobdella</taxon>
    </lineage>
</organism>
<keyword evidence="2" id="KW-0812">Transmembrane</keyword>
<gene>
    <name evidence="4" type="primary">20208806</name>
    <name evidence="3" type="ORF">HELRODRAFT_182972</name>
</gene>
<evidence type="ECO:0000313" key="4">
    <source>
        <dbReference type="EnsemblMetazoa" id="HelroP182972"/>
    </source>
</evidence>
<evidence type="ECO:0000256" key="2">
    <source>
        <dbReference type="SAM" id="Phobius"/>
    </source>
</evidence>
<dbReference type="GeneID" id="20208806"/>
<dbReference type="EMBL" id="AMQM01008501">
    <property type="status" value="NOT_ANNOTATED_CDS"/>
    <property type="molecule type" value="Genomic_DNA"/>
</dbReference>
<dbReference type="CTD" id="20208806"/>
<name>T1FJ07_HELRO</name>
<feature type="transmembrane region" description="Helical" evidence="2">
    <location>
        <begin position="205"/>
        <end position="231"/>
    </location>
</feature>
<keyword evidence="2" id="KW-1133">Transmembrane helix</keyword>